<reference evidence="3 4" key="1">
    <citation type="journal article" date="2015" name="Genome Biol. Evol.">
        <title>Phylogenomic analyses indicate that early fungi evolved digesting cell walls of algal ancestors of land plants.</title>
        <authorList>
            <person name="Chang Y."/>
            <person name="Wang S."/>
            <person name="Sekimoto S."/>
            <person name="Aerts A.L."/>
            <person name="Choi C."/>
            <person name="Clum A."/>
            <person name="LaButti K.M."/>
            <person name="Lindquist E.A."/>
            <person name="Yee Ngan C."/>
            <person name="Ohm R.A."/>
            <person name="Salamov A.A."/>
            <person name="Grigoriev I.V."/>
            <person name="Spatafora J.W."/>
            <person name="Berbee M.L."/>
        </authorList>
    </citation>
    <scope>NUCLEOTIDE SEQUENCE [LARGE SCALE GENOMIC DNA]</scope>
    <source>
        <strain evidence="3 4">NRRL 1564</strain>
    </source>
</reference>
<keyword evidence="4" id="KW-1185">Reference proteome</keyword>
<dbReference type="Proteomes" id="UP000242474">
    <property type="component" value="Unassembled WGS sequence"/>
</dbReference>
<organism evidence="3 4">
    <name type="scientific">Coemansia reversa (strain ATCC 12441 / NRRL 1564)</name>
    <dbReference type="NCBI Taxonomy" id="763665"/>
    <lineage>
        <taxon>Eukaryota</taxon>
        <taxon>Fungi</taxon>
        <taxon>Fungi incertae sedis</taxon>
        <taxon>Zoopagomycota</taxon>
        <taxon>Kickxellomycotina</taxon>
        <taxon>Kickxellomycetes</taxon>
        <taxon>Kickxellales</taxon>
        <taxon>Kickxellaceae</taxon>
        <taxon>Coemansia</taxon>
    </lineage>
</organism>
<dbReference type="AlphaFoldDB" id="A0A2G5B3J0"/>
<accession>A0A2G5B3J0</accession>
<dbReference type="InterPro" id="IPR014044">
    <property type="entry name" value="CAP_dom"/>
</dbReference>
<evidence type="ECO:0000313" key="4">
    <source>
        <dbReference type="Proteomes" id="UP000242474"/>
    </source>
</evidence>
<feature type="region of interest" description="Disordered" evidence="1">
    <location>
        <begin position="242"/>
        <end position="317"/>
    </location>
</feature>
<feature type="compositionally biased region" description="Polar residues" evidence="1">
    <location>
        <begin position="251"/>
        <end position="278"/>
    </location>
</feature>
<dbReference type="SUPFAM" id="SSF55797">
    <property type="entry name" value="PR-1-like"/>
    <property type="match status" value="1"/>
</dbReference>
<feature type="compositionally biased region" description="Polar residues" evidence="1">
    <location>
        <begin position="298"/>
        <end position="315"/>
    </location>
</feature>
<dbReference type="InterPro" id="IPR035940">
    <property type="entry name" value="CAP_sf"/>
</dbReference>
<evidence type="ECO:0000256" key="1">
    <source>
        <dbReference type="SAM" id="MobiDB-lite"/>
    </source>
</evidence>
<dbReference type="PANTHER" id="PTHR31157:SF1">
    <property type="entry name" value="SCP DOMAIN-CONTAINING PROTEIN"/>
    <property type="match status" value="1"/>
</dbReference>
<sequence length="385" mass="41794">MKKDVDQGDIKGTTFPYESYAKASVFYDNSKPDFDNGLVTSPSFYFTPAKGSVPYLQNLSVTTTVTDSKSDKPYSAIADAGVQGLTKEELNLVVCLINAQRYKSCLPPLALNSQLIAAAQAHSYEMNRVHNMSHYSSAGDISMRLKRRGFSFSKAGENVAYGIHDAYSMYVKFAESQLHLDNILDPEFALVGSGRSGQYWTINFGTYMDKDAMPNQATLPLCPGNATDIKIAFPSGLPKEPKLEKAACGNTEATSVTPPPYIQTSGQENPPDSTTSPVETDGNNNEGDCENDGGTDNYSTEIPDNDKPTNPQENTNGDVVVSGYVNYVVVTETVVCTVYVDGDALNNQVYGESKNDQDSEDNGYSAHSLDDGKLNIIVTPNYVEI</sequence>
<protein>
    <recommendedName>
        <fullName evidence="2">SCP domain-containing protein</fullName>
    </recommendedName>
</protein>
<dbReference type="STRING" id="763665.A0A2G5B3J0"/>
<dbReference type="CDD" id="cd05379">
    <property type="entry name" value="CAP_bacterial"/>
    <property type="match status" value="1"/>
</dbReference>
<dbReference type="PANTHER" id="PTHR31157">
    <property type="entry name" value="SCP DOMAIN-CONTAINING PROTEIN"/>
    <property type="match status" value="1"/>
</dbReference>
<proteinExistence type="predicted"/>
<dbReference type="Pfam" id="PF00188">
    <property type="entry name" value="CAP"/>
    <property type="match status" value="1"/>
</dbReference>
<gene>
    <name evidence="3" type="ORF">COEREDRAFT_17476</name>
</gene>
<dbReference type="OrthoDB" id="5569850at2759"/>
<dbReference type="Gene3D" id="3.40.33.10">
    <property type="entry name" value="CAP"/>
    <property type="match status" value="1"/>
</dbReference>
<feature type="domain" description="SCP" evidence="2">
    <location>
        <begin position="96"/>
        <end position="197"/>
    </location>
</feature>
<name>A0A2G5B3J0_COERN</name>
<dbReference type="EMBL" id="KZ303531">
    <property type="protein sequence ID" value="PIA13593.1"/>
    <property type="molecule type" value="Genomic_DNA"/>
</dbReference>
<evidence type="ECO:0000259" key="2">
    <source>
        <dbReference type="Pfam" id="PF00188"/>
    </source>
</evidence>
<evidence type="ECO:0000313" key="3">
    <source>
        <dbReference type="EMBL" id="PIA13593.1"/>
    </source>
</evidence>